<evidence type="ECO:0000256" key="1">
    <source>
        <dbReference type="SAM" id="MobiDB-lite"/>
    </source>
</evidence>
<feature type="compositionally biased region" description="Basic residues" evidence="1">
    <location>
        <begin position="72"/>
        <end position="89"/>
    </location>
</feature>
<protein>
    <submittedName>
        <fullName evidence="2">Uncharacterized protein</fullName>
    </submittedName>
</protein>
<accession>A0A0V1JV91</accession>
<feature type="region of interest" description="Disordered" evidence="1">
    <location>
        <begin position="71"/>
        <end position="91"/>
    </location>
</feature>
<dbReference type="Proteomes" id="UP000054826">
    <property type="component" value="Unassembled WGS sequence"/>
</dbReference>
<gene>
    <name evidence="2" type="ORF">T4C_3983</name>
</gene>
<reference evidence="2 3" key="1">
    <citation type="submission" date="2015-01" db="EMBL/GenBank/DDBJ databases">
        <title>Evolution of Trichinella species and genotypes.</title>
        <authorList>
            <person name="Korhonen P.K."/>
            <person name="Edoardo P."/>
            <person name="Giuseppe L.R."/>
            <person name="Gasser R.B."/>
        </authorList>
    </citation>
    <scope>NUCLEOTIDE SEQUENCE [LARGE SCALE GENOMIC DNA]</scope>
    <source>
        <strain evidence="2">ISS176</strain>
    </source>
</reference>
<feature type="compositionally biased region" description="Low complexity" evidence="1">
    <location>
        <begin position="8"/>
        <end position="28"/>
    </location>
</feature>
<dbReference type="EMBL" id="JYDV01000041">
    <property type="protein sequence ID" value="KRZ38884.1"/>
    <property type="molecule type" value="Genomic_DNA"/>
</dbReference>
<feature type="region of interest" description="Disordered" evidence="1">
    <location>
        <begin position="1"/>
        <end position="36"/>
    </location>
</feature>
<organism evidence="2 3">
    <name type="scientific">Trichinella pseudospiralis</name>
    <name type="common">Parasitic roundworm</name>
    <dbReference type="NCBI Taxonomy" id="6337"/>
    <lineage>
        <taxon>Eukaryota</taxon>
        <taxon>Metazoa</taxon>
        <taxon>Ecdysozoa</taxon>
        <taxon>Nematoda</taxon>
        <taxon>Enoplea</taxon>
        <taxon>Dorylaimia</taxon>
        <taxon>Trichinellida</taxon>
        <taxon>Trichinellidae</taxon>
        <taxon>Trichinella</taxon>
    </lineage>
</organism>
<name>A0A0V1JV91_TRIPS</name>
<comment type="caution">
    <text evidence="2">The sequence shown here is derived from an EMBL/GenBank/DDBJ whole genome shotgun (WGS) entry which is preliminary data.</text>
</comment>
<proteinExistence type="predicted"/>
<dbReference type="AlphaFoldDB" id="A0A0V1JV91"/>
<evidence type="ECO:0000313" key="2">
    <source>
        <dbReference type="EMBL" id="KRZ38884.1"/>
    </source>
</evidence>
<sequence>MTRKIVWETRSSAARRQATEQQQQQQQQNDSVRGEEEQIRELILRETLLHSTIVDDQSLCALSRQSCERITNKKKKKKKKKKNFRRGDKRKCTSVAEIERTAQHNDNNTSVPTMINTARICHRPLFYLSVYP</sequence>
<evidence type="ECO:0000313" key="3">
    <source>
        <dbReference type="Proteomes" id="UP000054826"/>
    </source>
</evidence>